<evidence type="ECO:0000313" key="6">
    <source>
        <dbReference type="Proteomes" id="UP001589793"/>
    </source>
</evidence>
<dbReference type="GO" id="GO:0016853">
    <property type="term" value="F:isomerase activity"/>
    <property type="evidence" value="ECO:0007669"/>
    <property type="project" value="UniProtKB-KW"/>
</dbReference>
<accession>A0ABV6RG74</accession>
<dbReference type="Proteomes" id="UP001589793">
    <property type="component" value="Unassembled WGS sequence"/>
</dbReference>
<comment type="similarity">
    <text evidence="2 4">Belongs to the glucose-6-phosphate 1-epimerase family.</text>
</comment>
<dbReference type="CDD" id="cd09020">
    <property type="entry name" value="D-hex-6-P-epi_like"/>
    <property type="match status" value="1"/>
</dbReference>
<dbReference type="InterPro" id="IPR014718">
    <property type="entry name" value="GH-type_carb-bd"/>
</dbReference>
<dbReference type="SUPFAM" id="SSF74650">
    <property type="entry name" value="Galactose mutarotase-like"/>
    <property type="match status" value="1"/>
</dbReference>
<organism evidence="5 6">
    <name type="scientific">Brachybacterium hainanense</name>
    <dbReference type="NCBI Taxonomy" id="1541174"/>
    <lineage>
        <taxon>Bacteria</taxon>
        <taxon>Bacillati</taxon>
        <taxon>Actinomycetota</taxon>
        <taxon>Actinomycetes</taxon>
        <taxon>Micrococcales</taxon>
        <taxon>Dermabacteraceae</taxon>
        <taxon>Brachybacterium</taxon>
    </lineage>
</organism>
<dbReference type="EC" id="5.1.3.15" evidence="4"/>
<comment type="catalytic activity">
    <reaction evidence="1">
        <text>alpha-D-glucose 6-phosphate = beta-D-glucose 6-phosphate</text>
        <dbReference type="Rhea" id="RHEA:16249"/>
        <dbReference type="ChEBI" id="CHEBI:58225"/>
        <dbReference type="ChEBI" id="CHEBI:58247"/>
        <dbReference type="EC" id="5.1.3.15"/>
    </reaction>
</comment>
<dbReference type="PANTHER" id="PTHR11122:SF13">
    <property type="entry name" value="GLUCOSE-6-PHOSPHATE 1-EPIMERASE"/>
    <property type="match status" value="1"/>
</dbReference>
<dbReference type="InterPro" id="IPR011013">
    <property type="entry name" value="Gal_mutarotase_sf_dom"/>
</dbReference>
<dbReference type="InterPro" id="IPR025532">
    <property type="entry name" value="G6P_1-epimerase"/>
</dbReference>
<reference evidence="5 6" key="1">
    <citation type="submission" date="2024-09" db="EMBL/GenBank/DDBJ databases">
        <authorList>
            <person name="Sun Q."/>
            <person name="Mori K."/>
        </authorList>
    </citation>
    <scope>NUCLEOTIDE SEQUENCE [LARGE SCALE GENOMIC DNA]</scope>
    <source>
        <strain evidence="5 6">CICC 10874</strain>
    </source>
</reference>
<dbReference type="EMBL" id="JBHLSV010000035">
    <property type="protein sequence ID" value="MFC0675994.1"/>
    <property type="molecule type" value="Genomic_DNA"/>
</dbReference>
<keyword evidence="6" id="KW-1185">Reference proteome</keyword>
<evidence type="ECO:0000256" key="1">
    <source>
        <dbReference type="ARBA" id="ARBA00001096"/>
    </source>
</evidence>
<name>A0ABV6RG74_9MICO</name>
<evidence type="ECO:0000256" key="2">
    <source>
        <dbReference type="ARBA" id="ARBA00005866"/>
    </source>
</evidence>
<evidence type="ECO:0000256" key="3">
    <source>
        <dbReference type="ARBA" id="ARBA00023235"/>
    </source>
</evidence>
<proteinExistence type="inferred from homology"/>
<dbReference type="PIRSF" id="PIRSF016020">
    <property type="entry name" value="PHexose_mutarotase"/>
    <property type="match status" value="1"/>
</dbReference>
<dbReference type="InterPro" id="IPR008183">
    <property type="entry name" value="Aldose_1/G6P_1-epimerase"/>
</dbReference>
<evidence type="ECO:0000313" key="5">
    <source>
        <dbReference type="EMBL" id="MFC0675994.1"/>
    </source>
</evidence>
<dbReference type="PANTHER" id="PTHR11122">
    <property type="entry name" value="APOSPORY-ASSOCIATED PROTEIN C-RELATED"/>
    <property type="match status" value="1"/>
</dbReference>
<evidence type="ECO:0000256" key="4">
    <source>
        <dbReference type="PIRNR" id="PIRNR016020"/>
    </source>
</evidence>
<dbReference type="Gene3D" id="2.70.98.10">
    <property type="match status" value="1"/>
</dbReference>
<gene>
    <name evidence="5" type="ORF">ACFFF6_18750</name>
</gene>
<sequence>MDENTNPELPRGVRLEDVHGTPAVLVEIAACTAVIHLDGGHLTSWVPAGQDDVLWTSPDAVYAEGESIRGGIPLIGPWFGPGRDGLSVPAHGWLRRERWELVSAERFHGWADGDADVADSDAVAITLGLRDADADPSGQGITAQVHFAIAADHLQVRLDVTAGTAPLELEAALHTYLSVGDVRSCSLSGFAGARYLDNLQDLAAFTQDGEPHLTGPIDRVYDVSGPVTVHDEVLERDILITPRSATRTVLWNPWSDGAAHLQDMPLESWQQFLCVETAVAKDGAVNLAAGETHTLQARYEVIGR</sequence>
<protein>
    <recommendedName>
        <fullName evidence="4">Putative glucose-6-phosphate 1-epimerase</fullName>
        <ecNumber evidence="4">5.1.3.15</ecNumber>
    </recommendedName>
</protein>
<dbReference type="RefSeq" id="WP_376983036.1">
    <property type="nucleotide sequence ID" value="NZ_JBHLSV010000035.1"/>
</dbReference>
<dbReference type="Pfam" id="PF01263">
    <property type="entry name" value="Aldose_epim"/>
    <property type="match status" value="1"/>
</dbReference>
<keyword evidence="3 4" id="KW-0413">Isomerase</keyword>
<comment type="caution">
    <text evidence="5">The sequence shown here is derived from an EMBL/GenBank/DDBJ whole genome shotgun (WGS) entry which is preliminary data.</text>
</comment>